<dbReference type="EMBL" id="CAUYUJ010014658">
    <property type="protein sequence ID" value="CAK0844375.1"/>
    <property type="molecule type" value="Genomic_DNA"/>
</dbReference>
<evidence type="ECO:0000256" key="1">
    <source>
        <dbReference type="SAM" id="MobiDB-lite"/>
    </source>
</evidence>
<sequence>PLPPPSLLPLPSSSFLNPAALPGLAAAPPVRAGAEQRRLASGAAGPQRRPRAASFAAMLLRTLDPRRGEPRSRRRPSAASSCRARLRARRLSAQGLAVYDTDVQEFFCDGPGKCLVHTPPFVDSVLCGA</sequence>
<proteinExistence type="predicted"/>
<accession>A0ABN9TFR5</accession>
<reference evidence="2" key="1">
    <citation type="submission" date="2023-10" db="EMBL/GenBank/DDBJ databases">
        <authorList>
            <person name="Chen Y."/>
            <person name="Shah S."/>
            <person name="Dougan E. K."/>
            <person name="Thang M."/>
            <person name="Chan C."/>
        </authorList>
    </citation>
    <scope>NUCLEOTIDE SEQUENCE [LARGE SCALE GENOMIC DNA]</scope>
</reference>
<dbReference type="Proteomes" id="UP001189429">
    <property type="component" value="Unassembled WGS sequence"/>
</dbReference>
<comment type="caution">
    <text evidence="2">The sequence shown here is derived from an EMBL/GenBank/DDBJ whole genome shotgun (WGS) entry which is preliminary data.</text>
</comment>
<feature type="non-terminal residue" evidence="2">
    <location>
        <position position="1"/>
    </location>
</feature>
<gene>
    <name evidence="2" type="ORF">PCOR1329_LOCUS38471</name>
</gene>
<keyword evidence="3" id="KW-1185">Reference proteome</keyword>
<protein>
    <submittedName>
        <fullName evidence="2">Uncharacterized protein</fullName>
    </submittedName>
</protein>
<name>A0ABN9TFR5_9DINO</name>
<evidence type="ECO:0000313" key="3">
    <source>
        <dbReference type="Proteomes" id="UP001189429"/>
    </source>
</evidence>
<organism evidence="2 3">
    <name type="scientific">Prorocentrum cordatum</name>
    <dbReference type="NCBI Taxonomy" id="2364126"/>
    <lineage>
        <taxon>Eukaryota</taxon>
        <taxon>Sar</taxon>
        <taxon>Alveolata</taxon>
        <taxon>Dinophyceae</taxon>
        <taxon>Prorocentrales</taxon>
        <taxon>Prorocentraceae</taxon>
        <taxon>Prorocentrum</taxon>
    </lineage>
</organism>
<evidence type="ECO:0000313" key="2">
    <source>
        <dbReference type="EMBL" id="CAK0844375.1"/>
    </source>
</evidence>
<feature type="region of interest" description="Disordered" evidence="1">
    <location>
        <begin position="30"/>
        <end position="83"/>
    </location>
</feature>